<dbReference type="Gene3D" id="4.10.240.10">
    <property type="entry name" value="Zn(2)-C6 fungal-type DNA-binding domain"/>
    <property type="match status" value="1"/>
</dbReference>
<dbReference type="InterPro" id="IPR021858">
    <property type="entry name" value="Fun_TF"/>
</dbReference>
<protein>
    <recommendedName>
        <fullName evidence="3">Zn(2)-C6 fungal-type domain-containing protein</fullName>
    </recommendedName>
</protein>
<dbReference type="InterPro" id="IPR036864">
    <property type="entry name" value="Zn2-C6_fun-type_DNA-bd_sf"/>
</dbReference>
<dbReference type="SMART" id="SM00066">
    <property type="entry name" value="GAL4"/>
    <property type="match status" value="1"/>
</dbReference>
<sequence>MPRRSAGFVAKRPHKKSRVGCFTCKKKKVKCDEGQPSCAYCTLRKLECVYPLDVQSETTPSSDTSPNFEDELFDELFDFNEPIETPMWLMPAVNTSSGQLNTSELKYLHHYMTNVWSSMSLQKSDQVAIINRDWVPRSCIASEHMLYSILSISAMHLHGHSSQKNPEDQTLSLAYRQRAFSSYNKQLANITTENYESLLITSMWMMIMVSPPTLPCTDETCLSWASSMFTMMQGLRILASLRWASGIENLTIYPLFRRELKKLPPPPMLTPLPDWFFYSGKRQDAEWHHPNSPNDTYSEPTPSSSRSSSASASGSPKSAGVHIDTSKLAHRPQQLMNAGTSPHAPKSWKAKSDTWEIPAPAFLPPPLMALLQRLVGTYCRSLTQSFYPHLFLKLPSLSQQSRKPLLLIPHLLKSIH</sequence>
<evidence type="ECO:0000313" key="5">
    <source>
        <dbReference type="Proteomes" id="UP001140513"/>
    </source>
</evidence>
<dbReference type="CDD" id="cd00067">
    <property type="entry name" value="GAL4"/>
    <property type="match status" value="1"/>
</dbReference>
<dbReference type="Pfam" id="PF00172">
    <property type="entry name" value="Zn_clus"/>
    <property type="match status" value="1"/>
</dbReference>
<evidence type="ECO:0000256" key="2">
    <source>
        <dbReference type="SAM" id="MobiDB-lite"/>
    </source>
</evidence>
<dbReference type="AlphaFoldDB" id="A0A9W8XMM0"/>
<gene>
    <name evidence="4" type="ORF">N0V89_003424</name>
</gene>
<keyword evidence="1" id="KW-0539">Nucleus</keyword>
<feature type="region of interest" description="Disordered" evidence="2">
    <location>
        <begin position="288"/>
        <end position="322"/>
    </location>
</feature>
<dbReference type="GeneID" id="80906954"/>
<accession>A0A9W8XMM0</accession>
<dbReference type="RefSeq" id="XP_056072534.1">
    <property type="nucleotide sequence ID" value="XM_056212226.1"/>
</dbReference>
<dbReference type="PROSITE" id="PS00463">
    <property type="entry name" value="ZN2_CY6_FUNGAL_1"/>
    <property type="match status" value="1"/>
</dbReference>
<dbReference type="PROSITE" id="PS50048">
    <property type="entry name" value="ZN2_CY6_FUNGAL_2"/>
    <property type="match status" value="1"/>
</dbReference>
<proteinExistence type="predicted"/>
<reference evidence="4" key="1">
    <citation type="submission" date="2022-10" db="EMBL/GenBank/DDBJ databases">
        <title>Tapping the CABI collections for fungal endophytes: first genome assemblies for Collariella, Neodidymelliopsis, Ascochyta clinopodiicola, Didymella pomorum, Didymosphaeria variabile, Neocosmospora piperis and Neocucurbitaria cava.</title>
        <authorList>
            <person name="Hill R."/>
        </authorList>
    </citation>
    <scope>NUCLEOTIDE SEQUENCE</scope>
    <source>
        <strain evidence="4">IMI 356815</strain>
    </source>
</reference>
<feature type="domain" description="Zn(2)-C6 fungal-type" evidence="3">
    <location>
        <begin position="20"/>
        <end position="50"/>
    </location>
</feature>
<dbReference type="GO" id="GO:0008270">
    <property type="term" value="F:zinc ion binding"/>
    <property type="evidence" value="ECO:0007669"/>
    <property type="project" value="InterPro"/>
</dbReference>
<dbReference type="PANTHER" id="PTHR47784:SF5">
    <property type="entry name" value="STEROL UPTAKE CONTROL PROTEIN 2"/>
    <property type="match status" value="1"/>
</dbReference>
<organism evidence="4 5">
    <name type="scientific">Didymosphaeria variabile</name>
    <dbReference type="NCBI Taxonomy" id="1932322"/>
    <lineage>
        <taxon>Eukaryota</taxon>
        <taxon>Fungi</taxon>
        <taxon>Dikarya</taxon>
        <taxon>Ascomycota</taxon>
        <taxon>Pezizomycotina</taxon>
        <taxon>Dothideomycetes</taxon>
        <taxon>Pleosporomycetidae</taxon>
        <taxon>Pleosporales</taxon>
        <taxon>Massarineae</taxon>
        <taxon>Didymosphaeriaceae</taxon>
        <taxon>Didymosphaeria</taxon>
    </lineage>
</organism>
<dbReference type="Pfam" id="PF11951">
    <property type="entry name" value="Fungal_trans_2"/>
    <property type="match status" value="1"/>
</dbReference>
<feature type="compositionally biased region" description="Low complexity" evidence="2">
    <location>
        <begin position="298"/>
        <end position="319"/>
    </location>
</feature>
<dbReference type="PANTHER" id="PTHR47784">
    <property type="entry name" value="STEROL UPTAKE CONTROL PROTEIN 2"/>
    <property type="match status" value="1"/>
</dbReference>
<keyword evidence="5" id="KW-1185">Reference proteome</keyword>
<dbReference type="EMBL" id="JAPEUX010000003">
    <property type="protein sequence ID" value="KAJ4355408.1"/>
    <property type="molecule type" value="Genomic_DNA"/>
</dbReference>
<name>A0A9W8XMM0_9PLEO</name>
<dbReference type="InterPro" id="IPR053157">
    <property type="entry name" value="Sterol_Uptake_Regulator"/>
</dbReference>
<evidence type="ECO:0000259" key="3">
    <source>
        <dbReference type="PROSITE" id="PS50048"/>
    </source>
</evidence>
<dbReference type="OrthoDB" id="3546279at2759"/>
<evidence type="ECO:0000313" key="4">
    <source>
        <dbReference type="EMBL" id="KAJ4355408.1"/>
    </source>
</evidence>
<evidence type="ECO:0000256" key="1">
    <source>
        <dbReference type="ARBA" id="ARBA00023242"/>
    </source>
</evidence>
<comment type="caution">
    <text evidence="4">The sequence shown here is derived from an EMBL/GenBank/DDBJ whole genome shotgun (WGS) entry which is preliminary data.</text>
</comment>
<dbReference type="SUPFAM" id="SSF57701">
    <property type="entry name" value="Zn2/Cys6 DNA-binding domain"/>
    <property type="match status" value="1"/>
</dbReference>
<dbReference type="Proteomes" id="UP001140513">
    <property type="component" value="Unassembled WGS sequence"/>
</dbReference>
<dbReference type="InterPro" id="IPR001138">
    <property type="entry name" value="Zn2Cys6_DnaBD"/>
</dbReference>
<dbReference type="GO" id="GO:0001228">
    <property type="term" value="F:DNA-binding transcription activator activity, RNA polymerase II-specific"/>
    <property type="evidence" value="ECO:0007669"/>
    <property type="project" value="TreeGrafter"/>
</dbReference>